<dbReference type="Proteomes" id="UP000186819">
    <property type="component" value="Unassembled WGS sequence"/>
</dbReference>
<evidence type="ECO:0000256" key="1">
    <source>
        <dbReference type="ARBA" id="ARBA00004236"/>
    </source>
</evidence>
<evidence type="ECO:0000256" key="2">
    <source>
        <dbReference type="ARBA" id="ARBA00009852"/>
    </source>
</evidence>
<dbReference type="Pfam" id="PF06977">
    <property type="entry name" value="SdiA-regulated"/>
    <property type="match status" value="1"/>
</dbReference>
<accession>A0A1N7BXW7</accession>
<dbReference type="Gene3D" id="2.120.10.30">
    <property type="entry name" value="TolB, C-terminal domain"/>
    <property type="match status" value="1"/>
</dbReference>
<reference evidence="6" key="1">
    <citation type="submission" date="2017-01" db="EMBL/GenBank/DDBJ databases">
        <authorList>
            <person name="Varghese N."/>
            <person name="Submissions S."/>
        </authorList>
    </citation>
    <scope>NUCLEOTIDE SEQUENCE [LARGE SCALE GENOMIC DNA]</scope>
    <source>
        <strain evidence="6">ATCC 51758</strain>
    </source>
</reference>
<keyword evidence="3" id="KW-1003">Cell membrane</keyword>
<sequence>MISASRLLTRPLPTPFPLTRTTAWWGGILAATALGLALQADGGRLDRAFAAAVSALQPARAEGSPATLSGYQVSVEGHAVAGVGRNLSGLAWDARRGHLWAVVNEPPQLLALDTDGDVLARHRLDGFNDVEGIAVLGDGRLLLAEERRQSLVVAPIPAAPDAVLARAGLPALTLALGAGDNAGFEGLAYDEAGDRLFVVKEHSPRKLYEIRGLRASLAGRLDVEVIDREDWIRHKLVARDFSSVEFDPRTGHLILLSDGSKLALELDADGRYVGYQGFAAGFAGLAASIPQAEGLTLDERGNLYVVSEPDLFYAFRPE</sequence>
<gene>
    <name evidence="5" type="ORF">SAMN05421829_12043</name>
</gene>
<comment type="subcellular location">
    <subcellularLocation>
        <location evidence="1">Cell membrane</location>
    </subcellularLocation>
</comment>
<dbReference type="GO" id="GO:0005886">
    <property type="term" value="C:plasma membrane"/>
    <property type="evidence" value="ECO:0007669"/>
    <property type="project" value="UniProtKB-SubCell"/>
</dbReference>
<dbReference type="EMBL" id="FTMD01000020">
    <property type="protein sequence ID" value="SIR56146.1"/>
    <property type="molecule type" value="Genomic_DNA"/>
</dbReference>
<name>A0A1N7BXW7_9RHOO</name>
<evidence type="ECO:0000313" key="6">
    <source>
        <dbReference type="Proteomes" id="UP000186819"/>
    </source>
</evidence>
<evidence type="ECO:0000313" key="5">
    <source>
        <dbReference type="EMBL" id="SIR56146.1"/>
    </source>
</evidence>
<keyword evidence="4" id="KW-0472">Membrane</keyword>
<dbReference type="SUPFAM" id="SSF50956">
    <property type="entry name" value="Thermostable phytase (3-phytase)"/>
    <property type="match status" value="1"/>
</dbReference>
<dbReference type="STRING" id="34027.SAMN05421829_12043"/>
<dbReference type="AlphaFoldDB" id="A0A1N7BXW7"/>
<keyword evidence="6" id="KW-1185">Reference proteome</keyword>
<comment type="similarity">
    <text evidence="2">Belongs to the YjiK family.</text>
</comment>
<evidence type="ECO:0000256" key="4">
    <source>
        <dbReference type="ARBA" id="ARBA00023136"/>
    </source>
</evidence>
<protein>
    <submittedName>
        <fullName evidence="5">Uncharacterized protein YjiK</fullName>
    </submittedName>
</protein>
<organism evidence="5 6">
    <name type="scientific">Aromatoleum tolulyticum</name>
    <dbReference type="NCBI Taxonomy" id="34027"/>
    <lineage>
        <taxon>Bacteria</taxon>
        <taxon>Pseudomonadati</taxon>
        <taxon>Pseudomonadota</taxon>
        <taxon>Betaproteobacteria</taxon>
        <taxon>Rhodocyclales</taxon>
        <taxon>Rhodocyclaceae</taxon>
        <taxon>Aromatoleum</taxon>
    </lineage>
</organism>
<dbReference type="CDD" id="cd09971">
    <property type="entry name" value="SdiA-regulated"/>
    <property type="match status" value="1"/>
</dbReference>
<proteinExistence type="inferred from homology"/>
<dbReference type="OrthoDB" id="6080098at2"/>
<dbReference type="InterPro" id="IPR009722">
    <property type="entry name" value="YjiK/CarP"/>
</dbReference>
<dbReference type="InterPro" id="IPR011042">
    <property type="entry name" value="6-blade_b-propeller_TolB-like"/>
</dbReference>
<evidence type="ECO:0000256" key="3">
    <source>
        <dbReference type="ARBA" id="ARBA00022475"/>
    </source>
</evidence>